<dbReference type="EMBL" id="GL385402">
    <property type="protein sequence ID" value="EJT70136.1"/>
    <property type="molecule type" value="Genomic_DNA"/>
</dbReference>
<dbReference type="EnsemblFungi" id="EJT70136">
    <property type="protein sequence ID" value="EJT70136"/>
    <property type="gene ID" value="GGTG_12309"/>
</dbReference>
<keyword evidence="4" id="KW-1185">Reference proteome</keyword>
<dbReference type="AlphaFoldDB" id="J3PFN4"/>
<dbReference type="OrthoDB" id="2441380at2759"/>
<dbReference type="eggNOG" id="ENOG502SPV1">
    <property type="taxonomic scope" value="Eukaryota"/>
</dbReference>
<organism evidence="2">
    <name type="scientific">Gaeumannomyces tritici (strain R3-111a-1)</name>
    <name type="common">Wheat and barley take-all root rot fungus</name>
    <name type="synonym">Gaeumannomyces graminis var. tritici</name>
    <dbReference type="NCBI Taxonomy" id="644352"/>
    <lineage>
        <taxon>Eukaryota</taxon>
        <taxon>Fungi</taxon>
        <taxon>Dikarya</taxon>
        <taxon>Ascomycota</taxon>
        <taxon>Pezizomycotina</taxon>
        <taxon>Sordariomycetes</taxon>
        <taxon>Sordariomycetidae</taxon>
        <taxon>Magnaporthales</taxon>
        <taxon>Magnaporthaceae</taxon>
        <taxon>Gaeumannomyces</taxon>
    </lineage>
</organism>
<dbReference type="Pfam" id="PF08881">
    <property type="entry name" value="CVNH"/>
    <property type="match status" value="1"/>
</dbReference>
<reference evidence="3" key="4">
    <citation type="journal article" date="2015" name="G3 (Bethesda)">
        <title>Genome sequences of three phytopathogenic species of the Magnaporthaceae family of fungi.</title>
        <authorList>
            <person name="Okagaki L.H."/>
            <person name="Nunes C.C."/>
            <person name="Sailsbery J."/>
            <person name="Clay B."/>
            <person name="Brown D."/>
            <person name="John T."/>
            <person name="Oh Y."/>
            <person name="Young N."/>
            <person name="Fitzgerald M."/>
            <person name="Haas B.J."/>
            <person name="Zeng Q."/>
            <person name="Young S."/>
            <person name="Adiconis X."/>
            <person name="Fan L."/>
            <person name="Levin J.Z."/>
            <person name="Mitchell T.K."/>
            <person name="Okubara P.A."/>
            <person name="Farman M.L."/>
            <person name="Kohn L.M."/>
            <person name="Birren B."/>
            <person name="Ma L.-J."/>
            <person name="Dean R.A."/>
        </authorList>
    </citation>
    <scope>NUCLEOTIDE SEQUENCE</scope>
    <source>
        <strain evidence="3">R3-111a-1</strain>
    </source>
</reference>
<reference evidence="2" key="2">
    <citation type="submission" date="2010-07" db="EMBL/GenBank/DDBJ databases">
        <authorList>
            <consortium name="The Broad Institute Genome Sequencing Platform"/>
            <consortium name="Broad Institute Genome Sequencing Center for Infectious Disease"/>
            <person name="Ma L.-J."/>
            <person name="Dead R."/>
            <person name="Young S."/>
            <person name="Zeng Q."/>
            <person name="Koehrsen M."/>
            <person name="Alvarado L."/>
            <person name="Berlin A."/>
            <person name="Chapman S.B."/>
            <person name="Chen Z."/>
            <person name="Freedman E."/>
            <person name="Gellesch M."/>
            <person name="Goldberg J."/>
            <person name="Griggs A."/>
            <person name="Gujja S."/>
            <person name="Heilman E.R."/>
            <person name="Heiman D."/>
            <person name="Hepburn T."/>
            <person name="Howarth C."/>
            <person name="Jen D."/>
            <person name="Larson L."/>
            <person name="Mehta T."/>
            <person name="Neiman D."/>
            <person name="Pearson M."/>
            <person name="Roberts A."/>
            <person name="Saif S."/>
            <person name="Shea T."/>
            <person name="Shenoy N."/>
            <person name="Sisk P."/>
            <person name="Stolte C."/>
            <person name="Sykes S."/>
            <person name="Walk T."/>
            <person name="White J."/>
            <person name="Yandava C."/>
            <person name="Haas B."/>
            <person name="Nusbaum C."/>
            <person name="Birren B."/>
        </authorList>
    </citation>
    <scope>NUCLEOTIDE SEQUENCE</scope>
    <source>
        <strain evidence="2">R3-111a-1</strain>
    </source>
</reference>
<dbReference type="HOGENOM" id="CLU_144945_0_0_1"/>
<proteinExistence type="predicted"/>
<dbReference type="PANTHER" id="PTHR42076:SF1">
    <property type="entry name" value="CYANOVIRIN-N DOMAIN-CONTAINING PROTEIN"/>
    <property type="match status" value="1"/>
</dbReference>
<dbReference type="PANTHER" id="PTHR42076">
    <property type="entry name" value="CYANOVIRIN-N HOMOLOG"/>
    <property type="match status" value="1"/>
</dbReference>
<reference evidence="4" key="1">
    <citation type="submission" date="2010-07" db="EMBL/GenBank/DDBJ databases">
        <title>The genome sequence of Gaeumannomyces graminis var. tritici strain R3-111a-1.</title>
        <authorList>
            <consortium name="The Broad Institute Genome Sequencing Platform"/>
            <person name="Ma L.-J."/>
            <person name="Dead R."/>
            <person name="Young S."/>
            <person name="Zeng Q."/>
            <person name="Koehrsen M."/>
            <person name="Alvarado L."/>
            <person name="Berlin A."/>
            <person name="Chapman S.B."/>
            <person name="Chen Z."/>
            <person name="Freedman E."/>
            <person name="Gellesch M."/>
            <person name="Goldberg J."/>
            <person name="Griggs A."/>
            <person name="Gujja S."/>
            <person name="Heilman E.R."/>
            <person name="Heiman D."/>
            <person name="Hepburn T."/>
            <person name="Howarth C."/>
            <person name="Jen D."/>
            <person name="Larson L."/>
            <person name="Mehta T."/>
            <person name="Neiman D."/>
            <person name="Pearson M."/>
            <person name="Roberts A."/>
            <person name="Saif S."/>
            <person name="Shea T."/>
            <person name="Shenoy N."/>
            <person name="Sisk P."/>
            <person name="Stolte C."/>
            <person name="Sykes S."/>
            <person name="Walk T."/>
            <person name="White J."/>
            <person name="Yandava C."/>
            <person name="Haas B."/>
            <person name="Nusbaum C."/>
            <person name="Birren B."/>
        </authorList>
    </citation>
    <scope>NUCLEOTIDE SEQUENCE [LARGE SCALE GENOMIC DNA]</scope>
    <source>
        <strain evidence="4">R3-111a-1</strain>
    </source>
</reference>
<accession>J3PFN4</accession>
<dbReference type="Proteomes" id="UP000006039">
    <property type="component" value="Unassembled WGS sequence"/>
</dbReference>
<evidence type="ECO:0000313" key="3">
    <source>
        <dbReference type="EnsemblFungi" id="EJT70136"/>
    </source>
</evidence>
<evidence type="ECO:0000259" key="1">
    <source>
        <dbReference type="SMART" id="SM01111"/>
    </source>
</evidence>
<dbReference type="VEuPathDB" id="FungiDB:GGTG_12309"/>
<feature type="domain" description="Cyanovirin-N" evidence="1">
    <location>
        <begin position="2"/>
        <end position="108"/>
    </location>
</feature>
<reference evidence="2" key="3">
    <citation type="submission" date="2010-09" db="EMBL/GenBank/DDBJ databases">
        <title>Annotation of Gaeumannomyces graminis var. tritici R3-111a-1.</title>
        <authorList>
            <consortium name="The Broad Institute Genome Sequencing Platform"/>
            <person name="Ma L.-J."/>
            <person name="Dead R."/>
            <person name="Young S.K."/>
            <person name="Zeng Q."/>
            <person name="Gargeya S."/>
            <person name="Fitzgerald M."/>
            <person name="Haas B."/>
            <person name="Abouelleil A."/>
            <person name="Alvarado L."/>
            <person name="Arachchi H.M."/>
            <person name="Berlin A."/>
            <person name="Brown A."/>
            <person name="Chapman S.B."/>
            <person name="Chen Z."/>
            <person name="Dunbar C."/>
            <person name="Freedman E."/>
            <person name="Gearin G."/>
            <person name="Gellesch M."/>
            <person name="Goldberg J."/>
            <person name="Griggs A."/>
            <person name="Gujja S."/>
            <person name="Heiman D."/>
            <person name="Howarth C."/>
            <person name="Larson L."/>
            <person name="Lui A."/>
            <person name="MacDonald P.J.P."/>
            <person name="Mehta T."/>
            <person name="Montmayeur A."/>
            <person name="Murphy C."/>
            <person name="Neiman D."/>
            <person name="Pearson M."/>
            <person name="Priest M."/>
            <person name="Roberts A."/>
            <person name="Saif S."/>
            <person name="Shea T."/>
            <person name="Shenoy N."/>
            <person name="Sisk P."/>
            <person name="Stolte C."/>
            <person name="Sykes S."/>
            <person name="Yandava C."/>
            <person name="Wortman J."/>
            <person name="Nusbaum C."/>
            <person name="Birren B."/>
        </authorList>
    </citation>
    <scope>NUCLEOTIDE SEQUENCE</scope>
    <source>
        <strain evidence="2">R3-111a-1</strain>
    </source>
</reference>
<evidence type="ECO:0000313" key="4">
    <source>
        <dbReference type="Proteomes" id="UP000006039"/>
    </source>
</evidence>
<sequence>MSFHGSATSIRVEDRSTLKAMLSNPDGEEIHCEIDLNSCIGNNNGCFEWGGENFAYTAHPDEPITFNLEGDDQVPVLRACLQDNEGNYHWRDINLAERIGNNGGEFCFN</sequence>
<dbReference type="SUPFAM" id="SSF51322">
    <property type="entry name" value="Cyanovirin-N"/>
    <property type="match status" value="1"/>
</dbReference>
<name>J3PFN4_GAET3</name>
<protein>
    <recommendedName>
        <fullName evidence="1">Cyanovirin-N domain-containing protein</fullName>
    </recommendedName>
</protein>
<dbReference type="Gene3D" id="2.30.60.10">
    <property type="entry name" value="Cyanovirin-N"/>
    <property type="match status" value="1"/>
</dbReference>
<evidence type="ECO:0000313" key="2">
    <source>
        <dbReference type="EMBL" id="EJT70136.1"/>
    </source>
</evidence>
<dbReference type="InterPro" id="IPR036673">
    <property type="entry name" value="Cyanovirin-N_sf"/>
</dbReference>
<dbReference type="SMART" id="SM01111">
    <property type="entry name" value="CVNH"/>
    <property type="match status" value="1"/>
</dbReference>
<dbReference type="STRING" id="644352.J3PFN4"/>
<dbReference type="InterPro" id="IPR011058">
    <property type="entry name" value="Cyanovirin-N"/>
</dbReference>
<reference evidence="3" key="5">
    <citation type="submission" date="2018-04" db="UniProtKB">
        <authorList>
            <consortium name="EnsemblFungi"/>
        </authorList>
    </citation>
    <scope>IDENTIFICATION</scope>
    <source>
        <strain evidence="3">R3-111a-1</strain>
    </source>
</reference>
<dbReference type="GeneID" id="20352767"/>
<dbReference type="RefSeq" id="XP_009228470.1">
    <property type="nucleotide sequence ID" value="XM_009230206.1"/>
</dbReference>
<gene>
    <name evidence="3" type="primary">20352767</name>
    <name evidence="2" type="ORF">GGTG_12309</name>
</gene>